<dbReference type="Proteomes" id="UP000538507">
    <property type="component" value="Unassembled WGS sequence"/>
</dbReference>
<protein>
    <submittedName>
        <fullName evidence="1">Uncharacterized protein</fullName>
    </submittedName>
</protein>
<dbReference type="RefSeq" id="WP_183609840.1">
    <property type="nucleotide sequence ID" value="NZ_JACHAZ010000008.1"/>
</dbReference>
<dbReference type="AlphaFoldDB" id="A0AAE2SYP1"/>
<gene>
    <name evidence="1" type="ORF">GGE16_005317</name>
</gene>
<comment type="caution">
    <text evidence="1">The sequence shown here is derived from an EMBL/GenBank/DDBJ whole genome shotgun (WGS) entry which is preliminary data.</text>
</comment>
<evidence type="ECO:0000313" key="2">
    <source>
        <dbReference type="Proteomes" id="UP000538507"/>
    </source>
</evidence>
<dbReference type="EMBL" id="JACIGO010000008">
    <property type="protein sequence ID" value="MBB4293232.1"/>
    <property type="molecule type" value="Genomic_DNA"/>
</dbReference>
<evidence type="ECO:0000313" key="1">
    <source>
        <dbReference type="EMBL" id="MBB4293232.1"/>
    </source>
</evidence>
<proteinExistence type="predicted"/>
<accession>A0AAE2SYP1</accession>
<reference evidence="1 2" key="1">
    <citation type="submission" date="2020-08" db="EMBL/GenBank/DDBJ databases">
        <title>Genomic Encyclopedia of Type Strains, Phase IV (KMG-V): Genome sequencing to study the core and pangenomes of soil and plant-associated prokaryotes.</title>
        <authorList>
            <person name="Whitman W."/>
        </authorList>
    </citation>
    <scope>NUCLEOTIDE SEQUENCE [LARGE SCALE GENOMIC DNA]</scope>
    <source>
        <strain evidence="1 2">SEMIA 415</strain>
    </source>
</reference>
<organism evidence="1 2">
    <name type="scientific">Rhizobium leguminosarum</name>
    <dbReference type="NCBI Taxonomy" id="384"/>
    <lineage>
        <taxon>Bacteria</taxon>
        <taxon>Pseudomonadati</taxon>
        <taxon>Pseudomonadota</taxon>
        <taxon>Alphaproteobacteria</taxon>
        <taxon>Hyphomicrobiales</taxon>
        <taxon>Rhizobiaceae</taxon>
        <taxon>Rhizobium/Agrobacterium group</taxon>
        <taxon>Rhizobium</taxon>
    </lineage>
</organism>
<sequence>MDILTMRPAGCVIHPVENSLEKSPKSFEAQTDEDVTLGAPARCNRARHSALNTAARKLRDHCALLQRLTFRRAIRIEPRNLDTADLPCFGFHRRRTDRKGT</sequence>
<name>A0AAE2SYP1_RHILE</name>